<sequence>MTQAAVTHDDIIVPVGHLKAFGIDVLVRSGIPSGDAAKIIDLMVDADLTGAEAHGMYRLPQYVKRIRAGGVNKTPNITVNRTAAATALVDGDNGMGHLVMSRAGETAVKLAQDSGVGWVGVRGSNHAGPAALYAEMPVAHGMVGIYSAVASANHMAIWGGSDSLLGTNPLAIAIPAGEEPPIVLDMATTIVSYGTVKASVLNGKGIAPGWMIDKKTGEALLDADRLSDGLLLPIGGYKGSGLAMVLGFLAGTLNDAVFGRDVVDFNYDDTTVTNTGHFILALDIARFVDPARFGAEIDRHIRDLKASTPLPGQKIRMPGERRGPMRAEGRAKGVSFTPAVLARLNQMARDVGAAELDK</sequence>
<dbReference type="InterPro" id="IPR043144">
    <property type="entry name" value="Mal/L-sulf/L-lact_DH-like_ah"/>
</dbReference>
<dbReference type="EMBL" id="AP023361">
    <property type="protein sequence ID" value="BCJ89947.1"/>
    <property type="molecule type" value="Genomic_DNA"/>
</dbReference>
<keyword evidence="2" id="KW-0560">Oxidoreductase</keyword>
<protein>
    <submittedName>
        <fullName evidence="4">Lactate dehydrogenase</fullName>
    </submittedName>
</protein>
<dbReference type="Gene3D" id="3.30.1370.60">
    <property type="entry name" value="Hypothetical oxidoreductase yiak, domain 2"/>
    <property type="match status" value="1"/>
</dbReference>
<dbReference type="InterPro" id="IPR036111">
    <property type="entry name" value="Mal/L-sulfo/L-lacto_DH-like_sf"/>
</dbReference>
<evidence type="ECO:0000313" key="5">
    <source>
        <dbReference type="Proteomes" id="UP000515317"/>
    </source>
</evidence>
<dbReference type="AlphaFoldDB" id="A0A6S6QPS6"/>
<gene>
    <name evidence="4" type="primary">mdh_3</name>
    <name evidence="4" type="ORF">IZ6_06820</name>
</gene>
<feature type="region of interest" description="Disordered" evidence="3">
    <location>
        <begin position="309"/>
        <end position="329"/>
    </location>
</feature>
<accession>A0A6S6QPS6</accession>
<dbReference type="RefSeq" id="WP_222876616.1">
    <property type="nucleotide sequence ID" value="NZ_AP023361.1"/>
</dbReference>
<dbReference type="InterPro" id="IPR043143">
    <property type="entry name" value="Mal/L-sulf/L-lact_DH-like_NADP"/>
</dbReference>
<evidence type="ECO:0000256" key="3">
    <source>
        <dbReference type="SAM" id="MobiDB-lite"/>
    </source>
</evidence>
<evidence type="ECO:0000256" key="1">
    <source>
        <dbReference type="ARBA" id="ARBA00006056"/>
    </source>
</evidence>
<proteinExistence type="inferred from homology"/>
<dbReference type="KEGG" id="tso:IZ6_06820"/>
<dbReference type="Pfam" id="PF02615">
    <property type="entry name" value="Ldh_2"/>
    <property type="match status" value="1"/>
</dbReference>
<dbReference type="Gene3D" id="1.10.1530.10">
    <property type="match status" value="1"/>
</dbReference>
<dbReference type="GO" id="GO:0016491">
    <property type="term" value="F:oxidoreductase activity"/>
    <property type="evidence" value="ECO:0007669"/>
    <property type="project" value="UniProtKB-KW"/>
</dbReference>
<dbReference type="PANTHER" id="PTHR11091">
    <property type="entry name" value="OXIDOREDUCTASE-RELATED"/>
    <property type="match status" value="1"/>
</dbReference>
<evidence type="ECO:0000313" key="4">
    <source>
        <dbReference type="EMBL" id="BCJ89947.1"/>
    </source>
</evidence>
<comment type="similarity">
    <text evidence="1">Belongs to the LDH2/MDH2 oxidoreductase family.</text>
</comment>
<dbReference type="Proteomes" id="UP000515317">
    <property type="component" value="Chromosome"/>
</dbReference>
<feature type="compositionally biased region" description="Basic and acidic residues" evidence="3">
    <location>
        <begin position="317"/>
        <end position="329"/>
    </location>
</feature>
<reference evidence="4 5" key="1">
    <citation type="submission" date="2020-08" db="EMBL/GenBank/DDBJ databases">
        <title>Genome sequence of Rhizobiales bacterium strain IZ6.</title>
        <authorList>
            <person name="Nakai R."/>
            <person name="Naganuma T."/>
        </authorList>
    </citation>
    <scope>NUCLEOTIDE SEQUENCE [LARGE SCALE GENOMIC DNA]</scope>
    <source>
        <strain evidence="4 5">IZ6</strain>
    </source>
</reference>
<keyword evidence="5" id="KW-1185">Reference proteome</keyword>
<organism evidence="4 5">
    <name type="scientific">Terrihabitans soli</name>
    <dbReference type="NCBI Taxonomy" id="708113"/>
    <lineage>
        <taxon>Bacteria</taxon>
        <taxon>Pseudomonadati</taxon>
        <taxon>Pseudomonadota</taxon>
        <taxon>Alphaproteobacteria</taxon>
        <taxon>Hyphomicrobiales</taxon>
        <taxon>Terrihabitans</taxon>
    </lineage>
</organism>
<dbReference type="SUPFAM" id="SSF89733">
    <property type="entry name" value="L-sulfolactate dehydrogenase-like"/>
    <property type="match status" value="1"/>
</dbReference>
<evidence type="ECO:0000256" key="2">
    <source>
        <dbReference type="ARBA" id="ARBA00023002"/>
    </source>
</evidence>
<dbReference type="InterPro" id="IPR003767">
    <property type="entry name" value="Malate/L-lactate_DH-like"/>
</dbReference>
<name>A0A6S6QPS6_9HYPH</name>
<dbReference type="PANTHER" id="PTHR11091:SF0">
    <property type="entry name" value="MALATE DEHYDROGENASE"/>
    <property type="match status" value="1"/>
</dbReference>